<sequence length="163" mass="18543">MVDFAPSPAELVKKYGARRTHDDKYEVQAVNLPWVVKKELDIAITPGRKYTVEGVRVEGLVPPWEAYVAFIDTAGEFGAGYIITRRRRLFNCVYKSYSKPINLQTAPYIVIRPVELQLTDRENTVECVDRAFRAKYIAVFINAPASEIQNIQVVLNPVVKENL</sequence>
<reference evidence="4 5" key="1">
    <citation type="submission" date="2017-07" db="EMBL/GenBank/DDBJ databases">
        <title>Draft genome sequence of aerobic hyperthermophilic archaea, Pyrobaculum aerophilum YKB31 and YKB32.</title>
        <authorList>
            <person name="Mochizuki T."/>
            <person name="Berliner A.J."/>
            <person name="Yoshida-Takashima Y."/>
            <person name="Takaki Y."/>
            <person name="Nunoura T."/>
            <person name="Takai K."/>
        </authorList>
    </citation>
    <scope>NUCLEOTIDE SEQUENCE [LARGE SCALE GENOMIC DNA]</scope>
    <source>
        <strain evidence="2 5">YKB31</strain>
        <strain evidence="3 4">YKB32</strain>
    </source>
</reference>
<protein>
    <submittedName>
        <fullName evidence="2">Uncharacterized protein</fullName>
    </submittedName>
</protein>
<dbReference type="Proteomes" id="UP000651120">
    <property type="component" value="Unassembled WGS sequence"/>
</dbReference>
<dbReference type="OrthoDB" id="27186at2157"/>
<gene>
    <name evidence="2" type="ORF">CGL51_00625</name>
    <name evidence="3" type="ORF">CGL52_04580</name>
    <name evidence="1" type="ORF">HA333_08905</name>
</gene>
<evidence type="ECO:0000313" key="4">
    <source>
        <dbReference type="Proteomes" id="UP000256877"/>
    </source>
</evidence>
<evidence type="ECO:0000313" key="1">
    <source>
        <dbReference type="EMBL" id="HII47537.1"/>
    </source>
</evidence>
<dbReference type="AlphaFoldDB" id="A0A371R455"/>
<proteinExistence type="predicted"/>
<reference evidence="1" key="2">
    <citation type="journal article" date="2020" name="bioRxiv">
        <title>A rank-normalized archaeal taxonomy based on genome phylogeny resolves widespread incomplete and uneven classifications.</title>
        <authorList>
            <person name="Rinke C."/>
            <person name="Chuvochina M."/>
            <person name="Mussig A.J."/>
            <person name="Chaumeil P.-A."/>
            <person name="Waite D.W."/>
            <person name="Whitman W.B."/>
            <person name="Parks D.H."/>
            <person name="Hugenholtz P."/>
        </authorList>
    </citation>
    <scope>NUCLEOTIDE SEQUENCE</scope>
    <source>
        <strain evidence="1">UBA8839</strain>
    </source>
</reference>
<accession>A0A371R455</accession>
<evidence type="ECO:0000313" key="5">
    <source>
        <dbReference type="Proteomes" id="UP000257123"/>
    </source>
</evidence>
<dbReference type="EMBL" id="NMUF01000008">
    <property type="protein sequence ID" value="RFA99269.1"/>
    <property type="molecule type" value="Genomic_DNA"/>
</dbReference>
<evidence type="ECO:0000313" key="3">
    <source>
        <dbReference type="EMBL" id="RFA99269.1"/>
    </source>
</evidence>
<dbReference type="EMBL" id="DUJP01000030">
    <property type="protein sequence ID" value="HII47537.1"/>
    <property type="molecule type" value="Genomic_DNA"/>
</dbReference>
<dbReference type="Proteomes" id="UP000256877">
    <property type="component" value="Unassembled WGS sequence"/>
</dbReference>
<evidence type="ECO:0000313" key="2">
    <source>
        <dbReference type="EMBL" id="RFA98563.1"/>
    </source>
</evidence>
<name>A0A371R455_9CREN</name>
<dbReference type="Proteomes" id="UP000257123">
    <property type="component" value="Unassembled WGS sequence"/>
</dbReference>
<dbReference type="EMBL" id="NMUE01000001">
    <property type="protein sequence ID" value="RFA98563.1"/>
    <property type="molecule type" value="Genomic_DNA"/>
</dbReference>
<comment type="caution">
    <text evidence="2">The sequence shown here is derived from an EMBL/GenBank/DDBJ whole genome shotgun (WGS) entry which is preliminary data.</text>
</comment>
<organism evidence="2 5">
    <name type="scientific">Pyrobaculum aerophilum</name>
    <dbReference type="NCBI Taxonomy" id="13773"/>
    <lineage>
        <taxon>Archaea</taxon>
        <taxon>Thermoproteota</taxon>
        <taxon>Thermoprotei</taxon>
        <taxon>Thermoproteales</taxon>
        <taxon>Thermoproteaceae</taxon>
        <taxon>Pyrobaculum</taxon>
    </lineage>
</organism>